<feature type="compositionally biased region" description="Pro residues" evidence="3">
    <location>
        <begin position="1232"/>
        <end position="1245"/>
    </location>
</feature>
<feature type="region of interest" description="Disordered" evidence="3">
    <location>
        <begin position="1"/>
        <end position="203"/>
    </location>
</feature>
<keyword evidence="5" id="KW-1185">Reference proteome</keyword>
<feature type="compositionally biased region" description="Polar residues" evidence="3">
    <location>
        <begin position="508"/>
        <end position="520"/>
    </location>
</feature>
<feature type="region of interest" description="Disordered" evidence="3">
    <location>
        <begin position="229"/>
        <end position="481"/>
    </location>
</feature>
<feature type="coiled-coil region" evidence="2">
    <location>
        <begin position="998"/>
        <end position="1067"/>
    </location>
</feature>
<keyword evidence="1 2" id="KW-0175">Coiled coil</keyword>
<feature type="compositionally biased region" description="Polar residues" evidence="3">
    <location>
        <begin position="553"/>
        <end position="593"/>
    </location>
</feature>
<feature type="region of interest" description="Disordered" evidence="3">
    <location>
        <begin position="805"/>
        <end position="831"/>
    </location>
</feature>
<dbReference type="OrthoDB" id="6022771at2759"/>
<dbReference type="PANTHER" id="PTHR23158:SF33">
    <property type="entry name" value="TRANSPORT AND GOLGI ORGANIZATION PROTEIN 1"/>
    <property type="match status" value="1"/>
</dbReference>
<feature type="compositionally biased region" description="Polar residues" evidence="3">
    <location>
        <begin position="634"/>
        <end position="652"/>
    </location>
</feature>
<evidence type="ECO:0000313" key="4">
    <source>
        <dbReference type="EMBL" id="CAD5118176.1"/>
    </source>
</evidence>
<accession>A0A7I8VS30</accession>
<dbReference type="GO" id="GO:0005789">
    <property type="term" value="C:endoplasmic reticulum membrane"/>
    <property type="evidence" value="ECO:0007669"/>
    <property type="project" value="TreeGrafter"/>
</dbReference>
<gene>
    <name evidence="4" type="ORF">DGYR_LOCUS6598</name>
</gene>
<dbReference type="GO" id="GO:0035459">
    <property type="term" value="P:vesicle cargo loading"/>
    <property type="evidence" value="ECO:0007669"/>
    <property type="project" value="TreeGrafter"/>
</dbReference>
<feature type="compositionally biased region" description="Basic and acidic residues" evidence="3">
    <location>
        <begin position="299"/>
        <end position="324"/>
    </location>
</feature>
<feature type="region of interest" description="Disordered" evidence="3">
    <location>
        <begin position="1200"/>
        <end position="1294"/>
    </location>
</feature>
<feature type="compositionally biased region" description="Polar residues" evidence="3">
    <location>
        <begin position="358"/>
        <end position="376"/>
    </location>
</feature>
<comment type="caution">
    <text evidence="4">The sequence shown here is derived from an EMBL/GenBank/DDBJ whole genome shotgun (WGS) entry which is preliminary data.</text>
</comment>
<reference evidence="4 5" key="1">
    <citation type="submission" date="2020-08" db="EMBL/GenBank/DDBJ databases">
        <authorList>
            <person name="Hejnol A."/>
        </authorList>
    </citation>
    <scope>NUCLEOTIDE SEQUENCE [LARGE SCALE GENOMIC DNA]</scope>
</reference>
<feature type="compositionally biased region" description="Basic and acidic residues" evidence="3">
    <location>
        <begin position="653"/>
        <end position="679"/>
    </location>
</feature>
<feature type="compositionally biased region" description="Basic and acidic residues" evidence="3">
    <location>
        <begin position="1"/>
        <end position="29"/>
    </location>
</feature>
<feature type="region of interest" description="Disordered" evidence="3">
    <location>
        <begin position="507"/>
        <end position="686"/>
    </location>
</feature>
<proteinExistence type="predicted"/>
<dbReference type="GO" id="GO:0006888">
    <property type="term" value="P:endoplasmic reticulum to Golgi vesicle-mediated transport"/>
    <property type="evidence" value="ECO:0007669"/>
    <property type="project" value="TreeGrafter"/>
</dbReference>
<feature type="compositionally biased region" description="Basic and acidic residues" evidence="3">
    <location>
        <begin position="345"/>
        <end position="357"/>
    </location>
</feature>
<evidence type="ECO:0000313" key="5">
    <source>
        <dbReference type="Proteomes" id="UP000549394"/>
    </source>
</evidence>
<sequence length="1294" mass="145119">MLRKEYEQHLQEKKKIYDDHFGVGQKEGEQNTLDDDNAEQTAQRKIENGNESKFKNDVDGIAEQSLEQETNIEAELLEKAKKEGETEQKDETEEDETEPKSEDETLPNADLTETKLEDATELKDEGKIEIPTEKKVEEEKEISTEQNAEDSTKTDQSIEKAEESEGEELAKQDSEQELEKNNDPTESLGKPLTPEKTVDNKTINFANKTKKETAKVSEDVQSAINQLKFTSDETFPSETKTEFEENEAKKNVELENPETPQTIEKMTDDTTTDEKILTEENAKHSTKEEEVVENSMAIDNEHGGKGAEADIKMSETKTDVKEDVGNPSDDSSIQPTSNLNTEEMVTEKPATDLESKTAQDALSDVQPTVTSQSTNSLDEDQSLSPSVPDENGQDNTASITNLNLESVSTDSTQTTATEEAQQNTMTDTTPPPPTKDDKPLEAGVADAPLKNNENNENVPASNKPEENNSHQMEDQVHVNDGTTTMVLEGATTILPPDEEVEASVIPTMPSSLESENNGIDKSTEAIKVDQASSESKSSETELKTENPSAHIESASQSINTEPSSIEANISDTSQTLSSEKASPSTETIPENTQPSSEKSIPKEESTTIETPPPEVTIGTVETKEPIEPPVQVPDVNSTSDQPVTSESSNNGEELSKDNVDNLKQEADTKTTEATEKTTEADSETVTPTPSIIAEADSTVTVNASVFSGVDRSMMNIIEMMPGVLQFIFTSEPIGLSAPRTFLLASITTMICFVFGAKAVFCKSNPSKLPDPHAAARKLEHQLHILQREKDQIEDENNRLKADIGSLSNRSNLSSRDVTKLKEQLSRSQADSHSYQTQIHELQQQVEQISASVGAKHMENVQLKEEYDRTVAEYHKLKDTSSYYENQLAEKVNQFEQSHKSQETLELQVQQMTEEVSVLQQSRDQLLLDVDKWKERINDSKEELGITKNELEALKETIESKDNEISVLKDCIINLQSSDDDDELGEKEKLQRLEKTIDVAKISAELKVFKEDNESLRRKYEVEIESRKGMEVQFEEIKKKCIDLEEMIRGAKREKEEAQLKLDVLSNYFKEKETSLQREIGEREVLRTQASSMLSREEQDREMAEKTLEIYKQQVDDLKKEITNLEQDFRRQNAIQEKKAHETWLSARRAERGEKEAKAEASFLRQRLLELESRHENIVRPVPTLPETLNGGRAPLMAPIPPPMPPMPQNPMMDNRPPSSHNSLREELGVSPGLPPMPPPPPPPMMPMLFDNQQRFDRYDDRYSPTYNRTNRGSEPRRLGPKTSSPRDPVHSSRR</sequence>
<evidence type="ECO:0000256" key="2">
    <source>
        <dbReference type="SAM" id="Coils"/>
    </source>
</evidence>
<dbReference type="GO" id="GO:0009306">
    <property type="term" value="P:protein secretion"/>
    <property type="evidence" value="ECO:0007669"/>
    <property type="project" value="TreeGrafter"/>
</dbReference>
<feature type="compositionally biased region" description="Polar residues" evidence="3">
    <location>
        <begin position="393"/>
        <end position="407"/>
    </location>
</feature>
<feature type="compositionally biased region" description="Polar residues" evidence="3">
    <location>
        <begin position="328"/>
        <end position="343"/>
    </location>
</feature>
<feature type="coiled-coil region" evidence="2">
    <location>
        <begin position="859"/>
        <end position="970"/>
    </location>
</feature>
<evidence type="ECO:0000256" key="1">
    <source>
        <dbReference type="ARBA" id="ARBA00023054"/>
    </source>
</evidence>
<feature type="compositionally biased region" description="Low complexity" evidence="3">
    <location>
        <begin position="408"/>
        <end position="428"/>
    </location>
</feature>
<protein>
    <submittedName>
        <fullName evidence="4">DgyrCDS6905</fullName>
    </submittedName>
</protein>
<name>A0A7I8VS30_9ANNE</name>
<feature type="compositionally biased region" description="Basic and acidic residues" evidence="3">
    <location>
        <begin position="265"/>
        <end position="289"/>
    </location>
</feature>
<dbReference type="PANTHER" id="PTHR23158">
    <property type="entry name" value="MELANOMA INHIBITORY ACTIVITY-RELATED"/>
    <property type="match status" value="1"/>
</dbReference>
<evidence type="ECO:0000256" key="3">
    <source>
        <dbReference type="SAM" id="MobiDB-lite"/>
    </source>
</evidence>
<feature type="compositionally biased region" description="Basic and acidic residues" evidence="3">
    <location>
        <begin position="76"/>
        <end position="89"/>
    </location>
</feature>
<feature type="coiled-coil region" evidence="2">
    <location>
        <begin position="1093"/>
        <end position="1173"/>
    </location>
</feature>
<feature type="compositionally biased region" description="Basic and acidic residues" evidence="3">
    <location>
        <begin position="42"/>
        <end position="58"/>
    </location>
</feature>
<feature type="compositionally biased region" description="Polar residues" evidence="3">
    <location>
        <begin position="229"/>
        <end position="238"/>
    </location>
</feature>
<feature type="compositionally biased region" description="Basic and acidic residues" evidence="3">
    <location>
        <begin position="150"/>
        <end position="183"/>
    </location>
</feature>
<feature type="compositionally biased region" description="Low complexity" evidence="3">
    <location>
        <begin position="805"/>
        <end position="815"/>
    </location>
</feature>
<organism evidence="4 5">
    <name type="scientific">Dimorphilus gyrociliatus</name>
    <dbReference type="NCBI Taxonomy" id="2664684"/>
    <lineage>
        <taxon>Eukaryota</taxon>
        <taxon>Metazoa</taxon>
        <taxon>Spiralia</taxon>
        <taxon>Lophotrochozoa</taxon>
        <taxon>Annelida</taxon>
        <taxon>Polychaeta</taxon>
        <taxon>Polychaeta incertae sedis</taxon>
        <taxon>Dinophilidae</taxon>
        <taxon>Dimorphilus</taxon>
    </lineage>
</organism>
<dbReference type="InterPro" id="IPR051500">
    <property type="entry name" value="cTAGE_MIA/OTOR"/>
</dbReference>
<feature type="compositionally biased region" description="Basic and acidic residues" evidence="3">
    <location>
        <begin position="239"/>
        <end position="253"/>
    </location>
</feature>
<dbReference type="EMBL" id="CAJFCJ010000008">
    <property type="protein sequence ID" value="CAD5118176.1"/>
    <property type="molecule type" value="Genomic_DNA"/>
</dbReference>
<feature type="compositionally biased region" description="Basic and acidic residues" evidence="3">
    <location>
        <begin position="1253"/>
        <end position="1262"/>
    </location>
</feature>
<dbReference type="Proteomes" id="UP000549394">
    <property type="component" value="Unassembled WGS sequence"/>
</dbReference>
<feature type="compositionally biased region" description="Basic and acidic residues" evidence="3">
    <location>
        <begin position="112"/>
        <end position="143"/>
    </location>
</feature>
<feature type="compositionally biased region" description="Basic and acidic residues" evidence="3">
    <location>
        <begin position="463"/>
        <end position="477"/>
    </location>
</feature>
<dbReference type="GO" id="GO:0070971">
    <property type="term" value="C:endoplasmic reticulum exit site"/>
    <property type="evidence" value="ECO:0007669"/>
    <property type="project" value="TreeGrafter"/>
</dbReference>